<dbReference type="InterPro" id="IPR005503">
    <property type="entry name" value="FliL"/>
</dbReference>
<keyword evidence="9 10" id="KW-0472">Membrane</keyword>
<sequence length="184" mass="18472">MRGRIRTALVVVVAAAVAAAGTWWAMARQGAAKPAEPVPVDVSLEPFTTNLRDGRVVQVTLVLRVAGPEAAEELEHGRMADVRHQVYRVLRGMTAPDLAGTAGMDRLRQAVWHALADPADGAVPGQGQVPASDGTSAAASPARGGAAAAGSPGAEAGAAAGPGAGVGGLGLPIREVLITDLIVQ</sequence>
<keyword evidence="5 10" id="KW-0145">Chemotaxis</keyword>
<dbReference type="EMBL" id="CP132508">
    <property type="protein sequence ID" value="WPD19975.1"/>
    <property type="molecule type" value="Genomic_DNA"/>
</dbReference>
<comment type="function">
    <text evidence="1 10">Controls the rotational direction of flagella during chemotaxis.</text>
</comment>
<name>A0ABZ0QR35_9FIRM</name>
<dbReference type="PANTHER" id="PTHR35091">
    <property type="entry name" value="FLAGELLAR PROTEIN FLIL"/>
    <property type="match status" value="1"/>
</dbReference>
<comment type="subcellular location">
    <subcellularLocation>
        <location evidence="2">Cell membrane</location>
        <topology evidence="2">Single-pass membrane protein</topology>
    </subcellularLocation>
</comment>
<feature type="compositionally biased region" description="Low complexity" evidence="11">
    <location>
        <begin position="134"/>
        <end position="158"/>
    </location>
</feature>
<evidence type="ECO:0000256" key="8">
    <source>
        <dbReference type="ARBA" id="ARBA00022989"/>
    </source>
</evidence>
<evidence type="ECO:0000256" key="1">
    <source>
        <dbReference type="ARBA" id="ARBA00002254"/>
    </source>
</evidence>
<dbReference type="PANTHER" id="PTHR35091:SF2">
    <property type="entry name" value="FLAGELLAR PROTEIN FLIL"/>
    <property type="match status" value="1"/>
</dbReference>
<dbReference type="RefSeq" id="WP_318751396.1">
    <property type="nucleotide sequence ID" value="NZ_CP132508.1"/>
</dbReference>
<evidence type="ECO:0000256" key="3">
    <source>
        <dbReference type="ARBA" id="ARBA00008281"/>
    </source>
</evidence>
<evidence type="ECO:0000256" key="11">
    <source>
        <dbReference type="SAM" id="MobiDB-lite"/>
    </source>
</evidence>
<organism evidence="12 13">
    <name type="scientific">Thermaerobacter composti</name>
    <dbReference type="NCBI Taxonomy" id="554949"/>
    <lineage>
        <taxon>Bacteria</taxon>
        <taxon>Bacillati</taxon>
        <taxon>Bacillota</taxon>
        <taxon>Clostridia</taxon>
        <taxon>Eubacteriales</taxon>
        <taxon>Clostridiales Family XVII. Incertae Sedis</taxon>
        <taxon>Thermaerobacter</taxon>
    </lineage>
</organism>
<dbReference type="Proteomes" id="UP001304683">
    <property type="component" value="Chromosome"/>
</dbReference>
<feature type="region of interest" description="Disordered" evidence="11">
    <location>
        <begin position="118"/>
        <end position="158"/>
    </location>
</feature>
<keyword evidence="8" id="KW-1133">Transmembrane helix</keyword>
<keyword evidence="12" id="KW-0969">Cilium</keyword>
<keyword evidence="12" id="KW-0966">Cell projection</keyword>
<dbReference type="Pfam" id="PF03748">
    <property type="entry name" value="FliL"/>
    <property type="match status" value="1"/>
</dbReference>
<evidence type="ECO:0000313" key="12">
    <source>
        <dbReference type="EMBL" id="WPD19975.1"/>
    </source>
</evidence>
<evidence type="ECO:0000256" key="7">
    <source>
        <dbReference type="ARBA" id="ARBA00022779"/>
    </source>
</evidence>
<keyword evidence="12" id="KW-0282">Flagellum</keyword>
<proteinExistence type="inferred from homology"/>
<evidence type="ECO:0000256" key="6">
    <source>
        <dbReference type="ARBA" id="ARBA00022692"/>
    </source>
</evidence>
<gene>
    <name evidence="12" type="ORF">Q5761_04845</name>
</gene>
<keyword evidence="6" id="KW-0812">Transmembrane</keyword>
<evidence type="ECO:0000256" key="5">
    <source>
        <dbReference type="ARBA" id="ARBA00022500"/>
    </source>
</evidence>
<protein>
    <recommendedName>
        <fullName evidence="10">Flagellar protein FliL</fullName>
    </recommendedName>
</protein>
<keyword evidence="13" id="KW-1185">Reference proteome</keyword>
<evidence type="ECO:0000256" key="10">
    <source>
        <dbReference type="RuleBase" id="RU364125"/>
    </source>
</evidence>
<accession>A0ABZ0QR35</accession>
<evidence type="ECO:0000313" key="13">
    <source>
        <dbReference type="Proteomes" id="UP001304683"/>
    </source>
</evidence>
<keyword evidence="4 10" id="KW-1003">Cell membrane</keyword>
<evidence type="ECO:0000256" key="4">
    <source>
        <dbReference type="ARBA" id="ARBA00022475"/>
    </source>
</evidence>
<comment type="similarity">
    <text evidence="3 10">Belongs to the FliL family.</text>
</comment>
<evidence type="ECO:0000256" key="2">
    <source>
        <dbReference type="ARBA" id="ARBA00004162"/>
    </source>
</evidence>
<keyword evidence="7 10" id="KW-0283">Flagellar rotation</keyword>
<reference evidence="12 13" key="1">
    <citation type="submission" date="2023-08" db="EMBL/GenBank/DDBJ databases">
        <title>Genome sequence of Thermaerobacter compostii strain Ins1, a spore-forming filamentous bacterium isolated from a deep geothermal reservoir.</title>
        <authorList>
            <person name="Bregnard D."/>
            <person name="Gonzalez D."/>
            <person name="Junier P."/>
        </authorList>
    </citation>
    <scope>NUCLEOTIDE SEQUENCE [LARGE SCALE GENOMIC DNA]</scope>
    <source>
        <strain evidence="12 13">Ins1</strain>
    </source>
</reference>
<evidence type="ECO:0000256" key="9">
    <source>
        <dbReference type="ARBA" id="ARBA00023136"/>
    </source>
</evidence>